<organism evidence="2 3">
    <name type="scientific">Melghiribacillus thermohalophilus</name>
    <dbReference type="NCBI Taxonomy" id="1324956"/>
    <lineage>
        <taxon>Bacteria</taxon>
        <taxon>Bacillati</taxon>
        <taxon>Bacillota</taxon>
        <taxon>Bacilli</taxon>
        <taxon>Bacillales</taxon>
        <taxon>Bacillaceae</taxon>
        <taxon>Melghiribacillus</taxon>
    </lineage>
</organism>
<dbReference type="Proteomes" id="UP000294650">
    <property type="component" value="Unassembled WGS sequence"/>
</dbReference>
<dbReference type="PANTHER" id="PTHR41700:SF1">
    <property type="entry name" value="N-ACETYLTRANSFERASE DOMAIN-CONTAINING PROTEIN"/>
    <property type="match status" value="1"/>
</dbReference>
<dbReference type="Gene3D" id="3.40.630.30">
    <property type="match status" value="1"/>
</dbReference>
<keyword evidence="3" id="KW-1185">Reference proteome</keyword>
<dbReference type="CDD" id="cd04301">
    <property type="entry name" value="NAT_SF"/>
    <property type="match status" value="1"/>
</dbReference>
<dbReference type="RefSeq" id="WP_207902580.1">
    <property type="nucleotide sequence ID" value="NZ_SMAN01000018.1"/>
</dbReference>
<evidence type="ECO:0000313" key="3">
    <source>
        <dbReference type="Proteomes" id="UP000294650"/>
    </source>
</evidence>
<dbReference type="AlphaFoldDB" id="A0A4R3MSJ7"/>
<sequence length="286" mass="33189">MAIEIKPLESLNDMKKVQDLEKKVWDMQPIPVHQTFTAVKNGGILIGAYDGKELIGFSYGFAGFKNGEVYLCSHMMGILPDYQSRNLGERLKHEQKRMALTKGYTLITWTFDPLESVNAYLNLHKLRAITGCYHVNLYGDMDDALNRGLPTDRFQLEWWIAEPHVNSYGRGPLTEDDENSLLETEINRDGLLFIQGQKSVADLEERDRWLVPIPDHFQSIKKKDLQLAIDWRMKTRPLFQQLLRKGFVGTDIVRKPEEKLCYYVFEYRTSLAVPAAFFKEETNDKY</sequence>
<name>A0A4R3MSJ7_9BACI</name>
<feature type="domain" description="N-acetyltransferase" evidence="1">
    <location>
        <begin position="3"/>
        <end position="152"/>
    </location>
</feature>
<dbReference type="PANTHER" id="PTHR41700">
    <property type="entry name" value="GCN5-RELATED N-ACETYLTRANSFERASE"/>
    <property type="match status" value="1"/>
</dbReference>
<dbReference type="InterPro" id="IPR038764">
    <property type="entry name" value="GNAT_N_AcTrfase_prd"/>
</dbReference>
<evidence type="ECO:0000259" key="1">
    <source>
        <dbReference type="PROSITE" id="PS51186"/>
    </source>
</evidence>
<evidence type="ECO:0000313" key="2">
    <source>
        <dbReference type="EMBL" id="TCT19380.1"/>
    </source>
</evidence>
<keyword evidence="2" id="KW-0808">Transferase</keyword>
<proteinExistence type="predicted"/>
<reference evidence="2 3" key="1">
    <citation type="submission" date="2019-03" db="EMBL/GenBank/DDBJ databases">
        <title>Genomic Encyclopedia of Type Strains, Phase IV (KMG-IV): sequencing the most valuable type-strain genomes for metagenomic binning, comparative biology and taxonomic classification.</title>
        <authorList>
            <person name="Goeker M."/>
        </authorList>
    </citation>
    <scope>NUCLEOTIDE SEQUENCE [LARGE SCALE GENOMIC DNA]</scope>
    <source>
        <strain evidence="2 3">DSM 25894</strain>
    </source>
</reference>
<dbReference type="SUPFAM" id="SSF55729">
    <property type="entry name" value="Acyl-CoA N-acyltransferases (Nat)"/>
    <property type="match status" value="1"/>
</dbReference>
<dbReference type="EMBL" id="SMAN01000018">
    <property type="protein sequence ID" value="TCT19380.1"/>
    <property type="molecule type" value="Genomic_DNA"/>
</dbReference>
<dbReference type="PROSITE" id="PS51186">
    <property type="entry name" value="GNAT"/>
    <property type="match status" value="1"/>
</dbReference>
<accession>A0A4R3MSJ7</accession>
<protein>
    <submittedName>
        <fullName evidence="2">Putative GNAT superfamily acetyltransferase</fullName>
    </submittedName>
</protein>
<comment type="caution">
    <text evidence="2">The sequence shown here is derived from an EMBL/GenBank/DDBJ whole genome shotgun (WGS) entry which is preliminary data.</text>
</comment>
<dbReference type="InterPro" id="IPR016181">
    <property type="entry name" value="Acyl_CoA_acyltransferase"/>
</dbReference>
<dbReference type="GO" id="GO:0016747">
    <property type="term" value="F:acyltransferase activity, transferring groups other than amino-acyl groups"/>
    <property type="evidence" value="ECO:0007669"/>
    <property type="project" value="InterPro"/>
</dbReference>
<gene>
    <name evidence="2" type="ORF">EDD68_11865</name>
</gene>
<dbReference type="InterPro" id="IPR000182">
    <property type="entry name" value="GNAT_dom"/>
</dbReference>